<dbReference type="FunFam" id="1.10.287.950:FF:000001">
    <property type="entry name" value="Methyl-accepting chemotaxis sensory transducer"/>
    <property type="match status" value="1"/>
</dbReference>
<sequence>MRIRDMGIGRRLAIGFGVVITLLVMLAGLSYMRISSLNKEVAAMVDQRYPKTVAANTIKADVSEATRSMLNVLIMADAAQIKKELANIEARSASAGAALAELNKTTSDVQGMAILAEIGAIRARFIPAQDAFVKLVNDDMKDDAMVKFMFSLRPQQAKYFAQLDQFITYQNGVMAKAGAEAAAVSSRTQLLILVLAAAAVGISLGIAYLTTRSITLPLGYAVKVARRVADGDLTSVIEVRSRDEMGQMFEALQHMNHSLTKIVADVRAGTESISSASSEIASGNLDLSSRTEQQAASLGNTSGSIRELSETVQQNADNARQANQLAAQASEVAVRGGSVVSRVVDTMGSITASSKKIVDIIAVIDGIAFQTNILALNAAVEAARAGEQGRGFAVVAAEVRNLAQRSAAAAKEIKNLIGDSVDKVQEGSSLVEQAGATMHEVVESVRRVTDIMAEITAASQEQSAGIADVKHTILEMDETTQQNAALVEEAAAAAASMQDQAANLARVVSVFKLEAGAERDAVAAPVSTARRPPALRKQIAVSRKAKREARQEPELASEEC</sequence>
<dbReference type="InterPro" id="IPR003660">
    <property type="entry name" value="HAMP_dom"/>
</dbReference>
<proteinExistence type="inferred from homology"/>
<evidence type="ECO:0000313" key="9">
    <source>
        <dbReference type="EMBL" id="RJG14463.1"/>
    </source>
</evidence>
<keyword evidence="4" id="KW-0807">Transducer</keyword>
<dbReference type="SMART" id="SM00304">
    <property type="entry name" value="HAMP"/>
    <property type="match status" value="1"/>
</dbReference>
<dbReference type="SMART" id="SM00283">
    <property type="entry name" value="MA"/>
    <property type="match status" value="1"/>
</dbReference>
<dbReference type="CDD" id="cd11386">
    <property type="entry name" value="MCP_signal"/>
    <property type="match status" value="1"/>
</dbReference>
<feature type="domain" description="Methyl-accepting transducer" evidence="7">
    <location>
        <begin position="269"/>
        <end position="498"/>
    </location>
</feature>
<accession>A0A418XPN0</accession>
<dbReference type="InterPro" id="IPR051310">
    <property type="entry name" value="MCP_chemotaxis"/>
</dbReference>
<dbReference type="Proteomes" id="UP000284006">
    <property type="component" value="Unassembled WGS sequence"/>
</dbReference>
<dbReference type="GO" id="GO:0004888">
    <property type="term" value="F:transmembrane signaling receptor activity"/>
    <property type="evidence" value="ECO:0007669"/>
    <property type="project" value="InterPro"/>
</dbReference>
<keyword evidence="2" id="KW-0488">Methylation</keyword>
<dbReference type="AlphaFoldDB" id="A0A418XPN0"/>
<dbReference type="PROSITE" id="PS50111">
    <property type="entry name" value="CHEMOTAXIS_TRANSDUC_2"/>
    <property type="match status" value="1"/>
</dbReference>
<evidence type="ECO:0000256" key="3">
    <source>
        <dbReference type="ARBA" id="ARBA00029447"/>
    </source>
</evidence>
<evidence type="ECO:0000259" key="8">
    <source>
        <dbReference type="PROSITE" id="PS50885"/>
    </source>
</evidence>
<dbReference type="PROSITE" id="PS50885">
    <property type="entry name" value="HAMP"/>
    <property type="match status" value="1"/>
</dbReference>
<gene>
    <name evidence="9" type="ORF">D3872_17655</name>
</gene>
<evidence type="ECO:0000256" key="2">
    <source>
        <dbReference type="ARBA" id="ARBA00022481"/>
    </source>
</evidence>
<dbReference type="RefSeq" id="WP_119812042.1">
    <property type="nucleotide sequence ID" value="NZ_QYUP01000131.1"/>
</dbReference>
<dbReference type="EMBL" id="QYUP01000131">
    <property type="protein sequence ID" value="RJG14463.1"/>
    <property type="molecule type" value="Genomic_DNA"/>
</dbReference>
<dbReference type="Pfam" id="PF00672">
    <property type="entry name" value="HAMP"/>
    <property type="match status" value="1"/>
</dbReference>
<evidence type="ECO:0000256" key="6">
    <source>
        <dbReference type="SAM" id="Phobius"/>
    </source>
</evidence>
<comment type="subcellular location">
    <subcellularLocation>
        <location evidence="1">Membrane</location>
    </subcellularLocation>
</comment>
<reference evidence="9 10" key="1">
    <citation type="submission" date="2018-09" db="EMBL/GenBank/DDBJ databases">
        <authorList>
            <person name="Zhu H."/>
        </authorList>
    </citation>
    <scope>NUCLEOTIDE SEQUENCE [LARGE SCALE GENOMIC DNA]</scope>
    <source>
        <strain evidence="9 10">K1S02-61</strain>
    </source>
</reference>
<dbReference type="Gene3D" id="1.10.287.950">
    <property type="entry name" value="Methyl-accepting chemotaxis protein"/>
    <property type="match status" value="1"/>
</dbReference>
<dbReference type="CDD" id="cd19411">
    <property type="entry name" value="MCP2201-like_sensor"/>
    <property type="match status" value="1"/>
</dbReference>
<dbReference type="InterPro" id="IPR024478">
    <property type="entry name" value="HlyB_4HB_MCP"/>
</dbReference>
<dbReference type="GO" id="GO:0007165">
    <property type="term" value="P:signal transduction"/>
    <property type="evidence" value="ECO:0007669"/>
    <property type="project" value="UniProtKB-KW"/>
</dbReference>
<dbReference type="PANTHER" id="PTHR43531">
    <property type="entry name" value="PROTEIN ICFG"/>
    <property type="match status" value="1"/>
</dbReference>
<dbReference type="GO" id="GO:0005886">
    <property type="term" value="C:plasma membrane"/>
    <property type="evidence" value="ECO:0007669"/>
    <property type="project" value="TreeGrafter"/>
</dbReference>
<dbReference type="GO" id="GO:0006935">
    <property type="term" value="P:chemotaxis"/>
    <property type="evidence" value="ECO:0007669"/>
    <property type="project" value="InterPro"/>
</dbReference>
<keyword evidence="10" id="KW-1185">Reference proteome</keyword>
<evidence type="ECO:0000256" key="1">
    <source>
        <dbReference type="ARBA" id="ARBA00004370"/>
    </source>
</evidence>
<dbReference type="Pfam" id="PF12729">
    <property type="entry name" value="4HB_MCP_1"/>
    <property type="match status" value="1"/>
</dbReference>
<feature type="region of interest" description="Disordered" evidence="5">
    <location>
        <begin position="522"/>
        <end position="560"/>
    </location>
</feature>
<keyword evidence="6" id="KW-0812">Transmembrane</keyword>
<organism evidence="9 10">
    <name type="scientific">Massilia cavernae</name>
    <dbReference type="NCBI Taxonomy" id="2320864"/>
    <lineage>
        <taxon>Bacteria</taxon>
        <taxon>Pseudomonadati</taxon>
        <taxon>Pseudomonadota</taxon>
        <taxon>Betaproteobacteria</taxon>
        <taxon>Burkholderiales</taxon>
        <taxon>Oxalobacteraceae</taxon>
        <taxon>Telluria group</taxon>
        <taxon>Massilia</taxon>
    </lineage>
</organism>
<feature type="transmembrane region" description="Helical" evidence="6">
    <location>
        <begin position="12"/>
        <end position="32"/>
    </location>
</feature>
<evidence type="ECO:0000259" key="7">
    <source>
        <dbReference type="PROSITE" id="PS50111"/>
    </source>
</evidence>
<dbReference type="InterPro" id="IPR004090">
    <property type="entry name" value="Chemotax_Me-accpt_rcpt"/>
</dbReference>
<dbReference type="OrthoDB" id="8712992at2"/>
<dbReference type="PANTHER" id="PTHR43531:SF14">
    <property type="entry name" value="METHYL-ACCEPTING CHEMOTAXIS PROTEIN I-RELATED"/>
    <property type="match status" value="1"/>
</dbReference>
<evidence type="ECO:0000256" key="5">
    <source>
        <dbReference type="SAM" id="MobiDB-lite"/>
    </source>
</evidence>
<dbReference type="SUPFAM" id="SSF58104">
    <property type="entry name" value="Methyl-accepting chemotaxis protein (MCP) signaling domain"/>
    <property type="match status" value="1"/>
</dbReference>
<evidence type="ECO:0000256" key="4">
    <source>
        <dbReference type="PROSITE-ProRule" id="PRU00284"/>
    </source>
</evidence>
<dbReference type="Pfam" id="PF00015">
    <property type="entry name" value="MCPsignal"/>
    <property type="match status" value="1"/>
</dbReference>
<dbReference type="CDD" id="cd06225">
    <property type="entry name" value="HAMP"/>
    <property type="match status" value="1"/>
</dbReference>
<evidence type="ECO:0000313" key="10">
    <source>
        <dbReference type="Proteomes" id="UP000284006"/>
    </source>
</evidence>
<dbReference type="PRINTS" id="PR00260">
    <property type="entry name" value="CHEMTRNSDUCR"/>
</dbReference>
<protein>
    <submittedName>
        <fullName evidence="9">HAMP domain-containing protein</fullName>
    </submittedName>
</protein>
<comment type="caution">
    <text evidence="9">The sequence shown here is derived from an EMBL/GenBank/DDBJ whole genome shotgun (WGS) entry which is preliminary data.</text>
</comment>
<comment type="similarity">
    <text evidence="3">Belongs to the methyl-accepting chemotaxis (MCP) protein family.</text>
</comment>
<feature type="domain" description="HAMP" evidence="8">
    <location>
        <begin position="212"/>
        <end position="264"/>
    </location>
</feature>
<keyword evidence="6" id="KW-1133">Transmembrane helix</keyword>
<dbReference type="InterPro" id="IPR047347">
    <property type="entry name" value="YvaQ-like_sensor"/>
</dbReference>
<dbReference type="InterPro" id="IPR004089">
    <property type="entry name" value="MCPsignal_dom"/>
</dbReference>
<keyword evidence="6" id="KW-0472">Membrane</keyword>
<name>A0A418XPN0_9BURK</name>